<dbReference type="InterPro" id="IPR036291">
    <property type="entry name" value="NAD(P)-bd_dom_sf"/>
</dbReference>
<proteinExistence type="predicted"/>
<dbReference type="Pfam" id="PF08240">
    <property type="entry name" value="ADH_N"/>
    <property type="match status" value="1"/>
</dbReference>
<dbReference type="SUPFAM" id="SSF51735">
    <property type="entry name" value="NAD(P)-binding Rossmann-fold domains"/>
    <property type="match status" value="1"/>
</dbReference>
<dbReference type="Proteomes" id="UP001527925">
    <property type="component" value="Unassembled WGS sequence"/>
</dbReference>
<comment type="caution">
    <text evidence="2">The sequence shown here is derived from an EMBL/GenBank/DDBJ whole genome shotgun (WGS) entry which is preliminary data.</text>
</comment>
<dbReference type="SMART" id="SM00829">
    <property type="entry name" value="PKS_ER"/>
    <property type="match status" value="1"/>
</dbReference>
<name>A0ABR4NIC3_9FUNG</name>
<dbReference type="PANTHER" id="PTHR45033:SF3">
    <property type="entry name" value="DEHYDROGENASE, PUTATIVE (AFU_ORTHOLOGUE AFUA_2G13270)-RELATED"/>
    <property type="match status" value="1"/>
</dbReference>
<dbReference type="PANTHER" id="PTHR45033">
    <property type="match status" value="1"/>
</dbReference>
<protein>
    <recommendedName>
        <fullName evidence="1">Enoyl reductase (ER) domain-containing protein</fullName>
    </recommendedName>
</protein>
<dbReference type="Gene3D" id="3.40.50.720">
    <property type="entry name" value="NAD(P)-binding Rossmann-like Domain"/>
    <property type="match status" value="1"/>
</dbReference>
<dbReference type="InterPro" id="IPR020843">
    <property type="entry name" value="ER"/>
</dbReference>
<dbReference type="EMBL" id="JADGIZ020000003">
    <property type="protein sequence ID" value="KAL2919270.1"/>
    <property type="molecule type" value="Genomic_DNA"/>
</dbReference>
<dbReference type="Gene3D" id="3.90.180.10">
    <property type="entry name" value="Medium-chain alcohol dehydrogenases, catalytic domain"/>
    <property type="match status" value="1"/>
</dbReference>
<dbReference type="SUPFAM" id="SSF50129">
    <property type="entry name" value="GroES-like"/>
    <property type="match status" value="1"/>
</dbReference>
<gene>
    <name evidence="2" type="ORF">HK105_200913</name>
</gene>
<reference evidence="2 3" key="1">
    <citation type="submission" date="2023-09" db="EMBL/GenBank/DDBJ databases">
        <title>Pangenome analysis of Batrachochytrium dendrobatidis and related Chytrids.</title>
        <authorList>
            <person name="Yacoub M.N."/>
            <person name="Stajich J.E."/>
            <person name="James T.Y."/>
        </authorList>
    </citation>
    <scope>NUCLEOTIDE SEQUENCE [LARGE SCALE GENOMIC DNA]</scope>
    <source>
        <strain evidence="2 3">JEL0888</strain>
    </source>
</reference>
<sequence length="356" mass="36908">MQAVVLQRSETAGKRPYDPVRIARVPRPAAAGADGAARAVVRLHAAALNHRDVFIRERQYPAVVDGSVLGADGAGVLVAAPPGTALAPGARVVINSSVGWDAAAAAPENILDQRILGLLPKPGTFAEYIAVDPALVHPAPEHLSFEELAALPLAGLTAFRATFTLGEVSRGKTVLVPGIGGGVATFALQFAHAVGANVFVTSSSQAKIDGAIALGAAGGAKYTDADWVDQLTAKAGLFDVIIDGASGPNVAAYLRLLKPGGILVIYGATAGSKVTLTVPYLWFKHVQIRGACMGNNEEFGRMLKLISEHKLRPVIASVFDGLNSIDQAFDMMRKGAQFGKIVVRIAGPDAADSAKL</sequence>
<evidence type="ECO:0000313" key="2">
    <source>
        <dbReference type="EMBL" id="KAL2919270.1"/>
    </source>
</evidence>
<dbReference type="Pfam" id="PF00107">
    <property type="entry name" value="ADH_zinc_N"/>
    <property type="match status" value="1"/>
</dbReference>
<dbReference type="InterPro" id="IPR011032">
    <property type="entry name" value="GroES-like_sf"/>
</dbReference>
<keyword evidence="3" id="KW-1185">Reference proteome</keyword>
<dbReference type="InterPro" id="IPR052711">
    <property type="entry name" value="Zinc_ADH-like"/>
</dbReference>
<accession>A0ABR4NIC3</accession>
<evidence type="ECO:0000259" key="1">
    <source>
        <dbReference type="SMART" id="SM00829"/>
    </source>
</evidence>
<evidence type="ECO:0000313" key="3">
    <source>
        <dbReference type="Proteomes" id="UP001527925"/>
    </source>
</evidence>
<organism evidence="2 3">
    <name type="scientific">Polyrhizophydium stewartii</name>
    <dbReference type="NCBI Taxonomy" id="2732419"/>
    <lineage>
        <taxon>Eukaryota</taxon>
        <taxon>Fungi</taxon>
        <taxon>Fungi incertae sedis</taxon>
        <taxon>Chytridiomycota</taxon>
        <taxon>Chytridiomycota incertae sedis</taxon>
        <taxon>Chytridiomycetes</taxon>
        <taxon>Rhizophydiales</taxon>
        <taxon>Rhizophydiales incertae sedis</taxon>
        <taxon>Polyrhizophydium</taxon>
    </lineage>
</organism>
<feature type="domain" description="Enoyl reductase (ER)" evidence="1">
    <location>
        <begin position="15"/>
        <end position="343"/>
    </location>
</feature>
<dbReference type="InterPro" id="IPR013154">
    <property type="entry name" value="ADH-like_N"/>
</dbReference>
<dbReference type="InterPro" id="IPR013149">
    <property type="entry name" value="ADH-like_C"/>
</dbReference>